<organism evidence="1 2">
    <name type="scientific">Trichonephila clavipes</name>
    <name type="common">Golden silk orbweaver</name>
    <name type="synonym">Nephila clavipes</name>
    <dbReference type="NCBI Taxonomy" id="2585209"/>
    <lineage>
        <taxon>Eukaryota</taxon>
        <taxon>Metazoa</taxon>
        <taxon>Ecdysozoa</taxon>
        <taxon>Arthropoda</taxon>
        <taxon>Chelicerata</taxon>
        <taxon>Arachnida</taxon>
        <taxon>Araneae</taxon>
        <taxon>Araneomorphae</taxon>
        <taxon>Entelegynae</taxon>
        <taxon>Araneoidea</taxon>
        <taxon>Nephilidae</taxon>
        <taxon>Trichonephila</taxon>
    </lineage>
</organism>
<dbReference type="PANTHER" id="PTHR47326:SF1">
    <property type="entry name" value="HTH PSQ-TYPE DOMAIN-CONTAINING PROTEIN"/>
    <property type="match status" value="1"/>
</dbReference>
<protein>
    <recommendedName>
        <fullName evidence="3">Transposase</fullName>
    </recommendedName>
</protein>
<dbReference type="InterPro" id="IPR036397">
    <property type="entry name" value="RNaseH_sf"/>
</dbReference>
<dbReference type="Gene3D" id="3.30.420.10">
    <property type="entry name" value="Ribonuclease H-like superfamily/Ribonuclease H"/>
    <property type="match status" value="1"/>
</dbReference>
<proteinExistence type="predicted"/>
<dbReference type="GO" id="GO:0003676">
    <property type="term" value="F:nucleic acid binding"/>
    <property type="evidence" value="ECO:0007669"/>
    <property type="project" value="InterPro"/>
</dbReference>
<dbReference type="PANTHER" id="PTHR47326">
    <property type="entry name" value="TRANSPOSABLE ELEMENT TC3 TRANSPOSASE-LIKE PROTEIN"/>
    <property type="match status" value="1"/>
</dbReference>
<keyword evidence="2" id="KW-1185">Reference proteome</keyword>
<name>A0A8X6V4A3_TRICX</name>
<evidence type="ECO:0008006" key="3">
    <source>
        <dbReference type="Google" id="ProtNLM"/>
    </source>
</evidence>
<dbReference type="Proteomes" id="UP000887159">
    <property type="component" value="Unassembled WGS sequence"/>
</dbReference>
<reference evidence="1" key="1">
    <citation type="submission" date="2020-08" db="EMBL/GenBank/DDBJ databases">
        <title>Multicomponent nature underlies the extraordinary mechanical properties of spider dragline silk.</title>
        <authorList>
            <person name="Kono N."/>
            <person name="Nakamura H."/>
            <person name="Mori M."/>
            <person name="Yoshida Y."/>
            <person name="Ohtoshi R."/>
            <person name="Malay A.D."/>
            <person name="Moran D.A.P."/>
            <person name="Tomita M."/>
            <person name="Numata K."/>
            <person name="Arakawa K."/>
        </authorList>
    </citation>
    <scope>NUCLEOTIDE SEQUENCE</scope>
</reference>
<sequence>MSFAQPRHFRSSTACCVDGLIFMQDGASLYTANPVKHLLKVHFGNARVISHHFPKVWQPRSPKLNPCHFWRWGYLKDVAFTAPITHLAELKSRIAQHILNVTPETLQSILQHVFS</sequence>
<dbReference type="AlphaFoldDB" id="A0A8X6V4A3"/>
<comment type="caution">
    <text evidence="1">The sequence shown here is derived from an EMBL/GenBank/DDBJ whole genome shotgun (WGS) entry which is preliminary data.</text>
</comment>
<dbReference type="EMBL" id="BMAU01021176">
    <property type="protein sequence ID" value="GFX93993.1"/>
    <property type="molecule type" value="Genomic_DNA"/>
</dbReference>
<gene>
    <name evidence="1" type="primary">AVEN_272065_1</name>
    <name evidence="1" type="ORF">TNCV_3413551</name>
</gene>
<evidence type="ECO:0000313" key="1">
    <source>
        <dbReference type="EMBL" id="GFX93993.1"/>
    </source>
</evidence>
<accession>A0A8X6V4A3</accession>
<evidence type="ECO:0000313" key="2">
    <source>
        <dbReference type="Proteomes" id="UP000887159"/>
    </source>
</evidence>